<dbReference type="OrthoDB" id="5192860at2"/>
<dbReference type="RefSeq" id="WP_132430142.1">
    <property type="nucleotide sequence ID" value="NZ_SMFZ01000002.1"/>
</dbReference>
<name>A0A4R1HHZ0_PSEEN</name>
<evidence type="ECO:0000313" key="1">
    <source>
        <dbReference type="EMBL" id="TCK21388.1"/>
    </source>
</evidence>
<sequence length="184" mass="20127">MHSTDLYTDVPPPRRYDLTRLSAHLHFRHPELPSPVVLHWSDEPVLLLDAGRPWLYGPAGRDPAAVDGRAVLPRRQVRRLAQFAGHGIALHALAIAHELDPAGPVAELVPDLADGPRTCTDEVARVVVGPVPAHPALARATRLLEGVVRTTADLLDPIVFGVVGTCKPEHGDLCLFYPLTAWRW</sequence>
<dbReference type="AlphaFoldDB" id="A0A4R1HHZ0"/>
<proteinExistence type="predicted"/>
<dbReference type="EMBL" id="SMFZ01000002">
    <property type="protein sequence ID" value="TCK21388.1"/>
    <property type="molecule type" value="Genomic_DNA"/>
</dbReference>
<keyword evidence="2" id="KW-1185">Reference proteome</keyword>
<dbReference type="Proteomes" id="UP000295560">
    <property type="component" value="Unassembled WGS sequence"/>
</dbReference>
<evidence type="ECO:0000313" key="2">
    <source>
        <dbReference type="Proteomes" id="UP000295560"/>
    </source>
</evidence>
<reference evidence="1 2" key="1">
    <citation type="submission" date="2019-03" db="EMBL/GenBank/DDBJ databases">
        <title>Sequencing the genomes of 1000 actinobacteria strains.</title>
        <authorList>
            <person name="Klenk H.-P."/>
        </authorList>
    </citation>
    <scope>NUCLEOTIDE SEQUENCE [LARGE SCALE GENOMIC DNA]</scope>
    <source>
        <strain evidence="1 2">DSM 44969</strain>
    </source>
</reference>
<comment type="caution">
    <text evidence="1">The sequence shown here is derived from an EMBL/GenBank/DDBJ whole genome shotgun (WGS) entry which is preliminary data.</text>
</comment>
<organism evidence="1 2">
    <name type="scientific">Pseudonocardia endophytica</name>
    <dbReference type="NCBI Taxonomy" id="401976"/>
    <lineage>
        <taxon>Bacteria</taxon>
        <taxon>Bacillati</taxon>
        <taxon>Actinomycetota</taxon>
        <taxon>Actinomycetes</taxon>
        <taxon>Pseudonocardiales</taxon>
        <taxon>Pseudonocardiaceae</taxon>
        <taxon>Pseudonocardia</taxon>
    </lineage>
</organism>
<protein>
    <submittedName>
        <fullName evidence="1">Uncharacterized protein</fullName>
    </submittedName>
</protein>
<accession>A0A4R1HHZ0</accession>
<gene>
    <name evidence="1" type="ORF">EV378_5371</name>
</gene>